<dbReference type="GO" id="GO:0003700">
    <property type="term" value="F:DNA-binding transcription factor activity"/>
    <property type="evidence" value="ECO:0007669"/>
    <property type="project" value="TreeGrafter"/>
</dbReference>
<dbReference type="OrthoDB" id="8900094at2"/>
<dbReference type="SMART" id="SM00100">
    <property type="entry name" value="cNMP"/>
    <property type="match status" value="1"/>
</dbReference>
<dbReference type="SUPFAM" id="SSF51206">
    <property type="entry name" value="cAMP-binding domain-like"/>
    <property type="match status" value="1"/>
</dbReference>
<dbReference type="GO" id="GO:0005829">
    <property type="term" value="C:cytosol"/>
    <property type="evidence" value="ECO:0007669"/>
    <property type="project" value="TreeGrafter"/>
</dbReference>
<proteinExistence type="predicted"/>
<name>A0A5C1Q289_9BURK</name>
<dbReference type="InterPro" id="IPR018490">
    <property type="entry name" value="cNMP-bd_dom_sf"/>
</dbReference>
<dbReference type="PANTHER" id="PTHR24567:SF74">
    <property type="entry name" value="HTH-TYPE TRANSCRIPTIONAL REGULATOR ARCR"/>
    <property type="match status" value="1"/>
</dbReference>
<reference evidence="1 2" key="1">
    <citation type="submission" date="2019-02" db="EMBL/GenBank/DDBJ databases">
        <title>Complete Genome Sequence and Methylome Analysis of Sphaerotilus natans subsp. sulfidivorans D-507.</title>
        <authorList>
            <person name="Fomenkov A."/>
            <person name="Gridneva E."/>
            <person name="Smolyakov D."/>
            <person name="Dubinina G."/>
            <person name="Vincze T."/>
            <person name="Grabovich M."/>
            <person name="Roberts R.J."/>
        </authorList>
    </citation>
    <scope>NUCLEOTIDE SEQUENCE [LARGE SCALE GENOMIC DNA]</scope>
    <source>
        <strain evidence="1 2">D-507</strain>
    </source>
</reference>
<dbReference type="InterPro" id="IPR050397">
    <property type="entry name" value="Env_Response_Regulators"/>
</dbReference>
<dbReference type="InterPro" id="IPR014710">
    <property type="entry name" value="RmlC-like_jellyroll"/>
</dbReference>
<dbReference type="InterPro" id="IPR000595">
    <property type="entry name" value="cNMP-bd_dom"/>
</dbReference>
<evidence type="ECO:0000313" key="1">
    <source>
        <dbReference type="EMBL" id="QEN02135.1"/>
    </source>
</evidence>
<dbReference type="Pfam" id="PF00027">
    <property type="entry name" value="cNMP_binding"/>
    <property type="match status" value="1"/>
</dbReference>
<sequence>MGMDELIEAVQSLRADDAFRARFNLPQWRNFAAYLTPYQLRAGDLLIKQGECDRAAYFVGQGSLQVYVQGAAPGAFRVALMRPGALVGETGLFSDQPHSASVEAMTPTIVWALHLPRYEELAARAPTIANEVLRAAGAVMVARLRANLAQRVAVA</sequence>
<dbReference type="PROSITE" id="PS50042">
    <property type="entry name" value="CNMP_BINDING_3"/>
    <property type="match status" value="1"/>
</dbReference>
<accession>A0A5C1Q289</accession>
<evidence type="ECO:0000313" key="2">
    <source>
        <dbReference type="Proteomes" id="UP000323522"/>
    </source>
</evidence>
<dbReference type="PANTHER" id="PTHR24567">
    <property type="entry name" value="CRP FAMILY TRANSCRIPTIONAL REGULATORY PROTEIN"/>
    <property type="match status" value="1"/>
</dbReference>
<dbReference type="KEGG" id="snn:EWH46_16100"/>
<dbReference type="Gene3D" id="2.60.120.10">
    <property type="entry name" value="Jelly Rolls"/>
    <property type="match status" value="1"/>
</dbReference>
<dbReference type="CDD" id="cd00038">
    <property type="entry name" value="CAP_ED"/>
    <property type="match status" value="1"/>
</dbReference>
<dbReference type="AlphaFoldDB" id="A0A5C1Q289"/>
<protein>
    <submittedName>
        <fullName evidence="1">Cyclic nucleotide-binding domain-containing protein</fullName>
    </submittedName>
</protein>
<organism evidence="1 2">
    <name type="scientific">Sphaerotilus sulfidivorans</name>
    <dbReference type="NCBI Taxonomy" id="639200"/>
    <lineage>
        <taxon>Bacteria</taxon>
        <taxon>Pseudomonadati</taxon>
        <taxon>Pseudomonadota</taxon>
        <taxon>Betaproteobacteria</taxon>
        <taxon>Burkholderiales</taxon>
        <taxon>Sphaerotilaceae</taxon>
        <taxon>Sphaerotilus</taxon>
    </lineage>
</organism>
<dbReference type="Proteomes" id="UP000323522">
    <property type="component" value="Chromosome"/>
</dbReference>
<gene>
    <name evidence="1" type="ORF">EWH46_16100</name>
</gene>
<dbReference type="EMBL" id="CP035708">
    <property type="protein sequence ID" value="QEN02135.1"/>
    <property type="molecule type" value="Genomic_DNA"/>
</dbReference>